<sequence length="564" mass="64861">MYHIRKKALNLINNSDTFVEEDTHVKYFENLPEEKLPELIIETATAPETHHFGEEKLRVIPPLYSLKQGILMYEHNKICPQGNCNFSKDKTQGLKCILYFQCSTCSKQFAICCLPPDAEEKRNVNYEGLMSIGAGYAQGEEFFSIMNIPFMQRKTYINFNPDPSKRCNAQTQGQTLMAGHFGPNDPLRTSGILNMMKADDVSLAAKKDPIICEVARRYIKSHKEKHLLLVAKRIMRRLTRLVLEIRKLEHNPNLYLGDVLYPNKFQVLIQATKNIAEYNAVEKCYKSPSLALQMGTLIKNAINTLYSIEVQKNVYSRDRLNQLKALITLIETDWAQEISSEAGQNLAINKFNKPTLIPMAKDIKKFENYLNVLLKEAKNQLIKKPTNLKYFRNLLEGIFCSVMLFNKRRVGELQRMSLTGFLKNYGTMHSTEFEKALTPTEKILYKSLKRVVIRGKRECRTNFNLNENVYFFGIPDTNSCVHGYKVMKKHARLALNNPESAALLTSTKCTYPFITIKYCNVNTRKGVRGSDVQNVTVNMVNTIWTMLEQRITKKRTVSSCSNYK</sequence>
<proteinExistence type="predicted"/>
<feature type="domain" description="Mutator-like transposase" evidence="1">
    <location>
        <begin position="74"/>
        <end position="158"/>
    </location>
</feature>
<evidence type="ECO:0000259" key="1">
    <source>
        <dbReference type="Pfam" id="PF20700"/>
    </source>
</evidence>
<accession>A0AAN7SAV3</accession>
<gene>
    <name evidence="2" type="ORF">RN001_005830</name>
</gene>
<dbReference type="Proteomes" id="UP001353858">
    <property type="component" value="Unassembled WGS sequence"/>
</dbReference>
<protein>
    <recommendedName>
        <fullName evidence="1">Mutator-like transposase domain-containing protein</fullName>
    </recommendedName>
</protein>
<dbReference type="PANTHER" id="PTHR33480:SF1">
    <property type="entry name" value="TYR RECOMBINASE DOMAIN-CONTAINING PROTEIN"/>
    <property type="match status" value="1"/>
</dbReference>
<evidence type="ECO:0000313" key="3">
    <source>
        <dbReference type="Proteomes" id="UP001353858"/>
    </source>
</evidence>
<dbReference type="InterPro" id="IPR049012">
    <property type="entry name" value="Mutator_transp_dom"/>
</dbReference>
<name>A0AAN7SAV3_9COLE</name>
<dbReference type="EMBL" id="JARPUR010000002">
    <property type="protein sequence ID" value="KAK4882511.1"/>
    <property type="molecule type" value="Genomic_DNA"/>
</dbReference>
<evidence type="ECO:0000313" key="2">
    <source>
        <dbReference type="EMBL" id="KAK4882511.1"/>
    </source>
</evidence>
<dbReference type="AlphaFoldDB" id="A0AAN7SAV3"/>
<dbReference type="Pfam" id="PF20700">
    <property type="entry name" value="Mutator"/>
    <property type="match status" value="1"/>
</dbReference>
<dbReference type="PANTHER" id="PTHR33480">
    <property type="entry name" value="SET DOMAIN-CONTAINING PROTEIN-RELATED"/>
    <property type="match status" value="1"/>
</dbReference>
<keyword evidence="3" id="KW-1185">Reference proteome</keyword>
<comment type="caution">
    <text evidence="2">The sequence shown here is derived from an EMBL/GenBank/DDBJ whole genome shotgun (WGS) entry which is preliminary data.</text>
</comment>
<organism evidence="2 3">
    <name type="scientific">Aquatica leii</name>
    <dbReference type="NCBI Taxonomy" id="1421715"/>
    <lineage>
        <taxon>Eukaryota</taxon>
        <taxon>Metazoa</taxon>
        <taxon>Ecdysozoa</taxon>
        <taxon>Arthropoda</taxon>
        <taxon>Hexapoda</taxon>
        <taxon>Insecta</taxon>
        <taxon>Pterygota</taxon>
        <taxon>Neoptera</taxon>
        <taxon>Endopterygota</taxon>
        <taxon>Coleoptera</taxon>
        <taxon>Polyphaga</taxon>
        <taxon>Elateriformia</taxon>
        <taxon>Elateroidea</taxon>
        <taxon>Lampyridae</taxon>
        <taxon>Luciolinae</taxon>
        <taxon>Aquatica</taxon>
    </lineage>
</organism>
<reference evidence="3" key="1">
    <citation type="submission" date="2023-01" db="EMBL/GenBank/DDBJ databases">
        <title>Key to firefly adult light organ development and bioluminescence: homeobox transcription factors regulate luciferase expression and transportation to peroxisome.</title>
        <authorList>
            <person name="Fu X."/>
        </authorList>
    </citation>
    <scope>NUCLEOTIDE SEQUENCE [LARGE SCALE GENOMIC DNA]</scope>
</reference>